<feature type="transmembrane region" description="Helical" evidence="6">
    <location>
        <begin position="304"/>
        <end position="324"/>
    </location>
</feature>
<protein>
    <submittedName>
        <fullName evidence="7">Phosphate:Na+ symporter</fullName>
    </submittedName>
</protein>
<dbReference type="GO" id="GO:0005886">
    <property type="term" value="C:plasma membrane"/>
    <property type="evidence" value="ECO:0007669"/>
    <property type="project" value="UniProtKB-SubCell"/>
</dbReference>
<accession>A0A7X0H9C2</accession>
<sequence>MLSPTLADLNIPMIAMNLLGGLAVFLLGMTMMADGLKAAAGEGMRQLLHKLTGNRVVAAISGVFITAATQSSSITTVLLVGFVSAGLIDAARSFGVIVGANVGSTFTAQIIAFNITAYAPILIAAGVFTQLIARRSRLKNYAGIVLGLGLIFAGMGLMSDATYPLRDEPAFVDLMKRMSNPFLAVLIGAAFTAVVQSSAATTGLVIVLAAQGFLTLEAGIAVALGANIGTCVTAIFAAIGKSRAAVRVAAMHVLFNVLGVLLWVFFIPQLADLTRMITPDRADLEGLERLAAEAPRAIANAHTLFNVINGVVFLLLATPMIRVVDWMLPMPAEEPDVPDVKPKFITSSALGTPPIAMDLARMEIGRAARRVGNMLAAVPDALDPKNSEGMKRLKQLGKEVDTLYGHVVPYLGKLSQREVSANAAERLEELLSISNRVRLIADIIETDFLALAGRRMANTSLAVSTDSRETFADLYATNSRALELVVDSLHTGDPEPAKQARELRPTLKSLRNRINQHLADILANGGSNDLATFRLDSDIKESMRRIEDLTQRIAKDLVSMEGGTPASEG</sequence>
<dbReference type="GO" id="GO:0044341">
    <property type="term" value="P:sodium-dependent phosphate transport"/>
    <property type="evidence" value="ECO:0007669"/>
    <property type="project" value="InterPro"/>
</dbReference>
<organism evidence="7 8">
    <name type="scientific">Algisphaera agarilytica</name>
    <dbReference type="NCBI Taxonomy" id="1385975"/>
    <lineage>
        <taxon>Bacteria</taxon>
        <taxon>Pseudomonadati</taxon>
        <taxon>Planctomycetota</taxon>
        <taxon>Phycisphaerae</taxon>
        <taxon>Phycisphaerales</taxon>
        <taxon>Phycisphaeraceae</taxon>
        <taxon>Algisphaera</taxon>
    </lineage>
</organism>
<dbReference type="InterPro" id="IPR003841">
    <property type="entry name" value="Na/Pi_transpt"/>
</dbReference>
<keyword evidence="8" id="KW-1185">Reference proteome</keyword>
<keyword evidence="4 6" id="KW-1133">Transmembrane helix</keyword>
<dbReference type="RefSeq" id="WP_184678020.1">
    <property type="nucleotide sequence ID" value="NZ_JACHGY010000001.1"/>
</dbReference>
<proteinExistence type="predicted"/>
<feature type="transmembrane region" description="Helical" evidence="6">
    <location>
        <begin position="245"/>
        <end position="266"/>
    </location>
</feature>
<dbReference type="NCBIfam" id="TIGR00704">
    <property type="entry name" value="NaPi_cotrn_rel"/>
    <property type="match status" value="1"/>
</dbReference>
<dbReference type="SUPFAM" id="SSF109755">
    <property type="entry name" value="PhoU-like"/>
    <property type="match status" value="1"/>
</dbReference>
<feature type="transmembrane region" description="Helical" evidence="6">
    <location>
        <begin position="141"/>
        <end position="163"/>
    </location>
</feature>
<evidence type="ECO:0000313" key="8">
    <source>
        <dbReference type="Proteomes" id="UP000541810"/>
    </source>
</evidence>
<dbReference type="GO" id="GO:0005436">
    <property type="term" value="F:sodium:phosphate symporter activity"/>
    <property type="evidence" value="ECO:0007669"/>
    <property type="project" value="InterPro"/>
</dbReference>
<dbReference type="Pfam" id="PF02690">
    <property type="entry name" value="Na_Pi_cotrans"/>
    <property type="match status" value="2"/>
</dbReference>
<dbReference type="NCBIfam" id="NF037997">
    <property type="entry name" value="Na_Pi_symport"/>
    <property type="match status" value="1"/>
</dbReference>
<evidence type="ECO:0000256" key="3">
    <source>
        <dbReference type="ARBA" id="ARBA00022692"/>
    </source>
</evidence>
<reference evidence="7 8" key="1">
    <citation type="submission" date="2020-08" db="EMBL/GenBank/DDBJ databases">
        <title>Genomic Encyclopedia of Type Strains, Phase IV (KMG-IV): sequencing the most valuable type-strain genomes for metagenomic binning, comparative biology and taxonomic classification.</title>
        <authorList>
            <person name="Goeker M."/>
        </authorList>
    </citation>
    <scope>NUCLEOTIDE SEQUENCE [LARGE SCALE GENOMIC DNA]</scope>
    <source>
        <strain evidence="7 8">DSM 103725</strain>
    </source>
</reference>
<comment type="caution">
    <text evidence="7">The sequence shown here is derived from an EMBL/GenBank/DDBJ whole genome shotgun (WGS) entry which is preliminary data.</text>
</comment>
<feature type="transmembrane region" description="Helical" evidence="6">
    <location>
        <begin position="108"/>
        <end position="129"/>
    </location>
</feature>
<keyword evidence="2" id="KW-1003">Cell membrane</keyword>
<evidence type="ECO:0000256" key="5">
    <source>
        <dbReference type="ARBA" id="ARBA00023136"/>
    </source>
</evidence>
<dbReference type="EMBL" id="JACHGY010000001">
    <property type="protein sequence ID" value="MBB6430506.1"/>
    <property type="molecule type" value="Genomic_DNA"/>
</dbReference>
<gene>
    <name evidence="7" type="ORF">HNQ40_002312</name>
</gene>
<dbReference type="InterPro" id="IPR038078">
    <property type="entry name" value="PhoU-like_sf"/>
</dbReference>
<comment type="subcellular location">
    <subcellularLocation>
        <location evidence="1">Cell membrane</location>
        <topology evidence="1">Multi-pass membrane protein</topology>
    </subcellularLocation>
</comment>
<dbReference type="Gene3D" id="1.20.58.220">
    <property type="entry name" value="Phosphate transport system protein phou homolog 2, domain 2"/>
    <property type="match status" value="1"/>
</dbReference>
<evidence type="ECO:0000256" key="4">
    <source>
        <dbReference type="ARBA" id="ARBA00022989"/>
    </source>
</evidence>
<evidence type="ECO:0000256" key="6">
    <source>
        <dbReference type="SAM" id="Phobius"/>
    </source>
</evidence>
<feature type="transmembrane region" description="Helical" evidence="6">
    <location>
        <begin position="12"/>
        <end position="36"/>
    </location>
</feature>
<dbReference type="AlphaFoldDB" id="A0A7X0H9C2"/>
<feature type="transmembrane region" description="Helical" evidence="6">
    <location>
        <begin position="56"/>
        <end position="88"/>
    </location>
</feature>
<dbReference type="Proteomes" id="UP000541810">
    <property type="component" value="Unassembled WGS sequence"/>
</dbReference>
<dbReference type="InterPro" id="IPR004633">
    <property type="entry name" value="NaPi_cotrn-rel/YqeW-like"/>
</dbReference>
<evidence type="ECO:0000256" key="2">
    <source>
        <dbReference type="ARBA" id="ARBA00022475"/>
    </source>
</evidence>
<dbReference type="PANTHER" id="PTHR10010:SF46">
    <property type="entry name" value="SODIUM-DEPENDENT PHOSPHATE TRANSPORT PROTEIN 2B"/>
    <property type="match status" value="1"/>
</dbReference>
<dbReference type="PANTHER" id="PTHR10010">
    <property type="entry name" value="SOLUTE CARRIER FAMILY 34 SODIUM PHOSPHATE , MEMBER 2-RELATED"/>
    <property type="match status" value="1"/>
</dbReference>
<feature type="transmembrane region" description="Helical" evidence="6">
    <location>
        <begin position="183"/>
        <end position="208"/>
    </location>
</feature>
<name>A0A7X0H9C2_9BACT</name>
<keyword evidence="5 6" id="KW-0472">Membrane</keyword>
<keyword evidence="3 6" id="KW-0812">Transmembrane</keyword>
<evidence type="ECO:0000256" key="1">
    <source>
        <dbReference type="ARBA" id="ARBA00004651"/>
    </source>
</evidence>
<feature type="transmembrane region" description="Helical" evidence="6">
    <location>
        <begin position="220"/>
        <end position="239"/>
    </location>
</feature>
<evidence type="ECO:0000313" key="7">
    <source>
        <dbReference type="EMBL" id="MBB6430506.1"/>
    </source>
</evidence>